<evidence type="ECO:0000256" key="1">
    <source>
        <dbReference type="SAM" id="MobiDB-lite"/>
    </source>
</evidence>
<feature type="compositionally biased region" description="Low complexity" evidence="1">
    <location>
        <begin position="348"/>
        <end position="357"/>
    </location>
</feature>
<evidence type="ECO:0000313" key="2">
    <source>
        <dbReference type="EMBL" id="KAK2564295.1"/>
    </source>
</evidence>
<evidence type="ECO:0000313" key="3">
    <source>
        <dbReference type="Proteomes" id="UP001249851"/>
    </source>
</evidence>
<accession>A0AAD9QNN3</accession>
<sequence length="690" mass="78459">MSSGLGMSRRRRRGYSDVALDNVRLKNSRAGYLFRVTTLHRSIEPLFSDIQNVNEVAEKILETENAIHCFEEAHYDYITTISDDTKEWQREARYFTEQTPKKVDFHAKVEKWIHNVKPPQEPITSNEVHEDNTCPNLRVSKHKSEWRFNPDARESQSLPLPSSAAPAHIVLGDSMWSQQFMEKVAVMIKQGFALPQKELRVFNGHPSNTGVSSHGFNTVSKQMQQYTSGAAKDTIKCCLVMDPSIGYQRVRMLLEERFGQPFTIAHEQNNSALPFHLCTKFVEIADQIQQSGQCPNISHIDKFVKVKARVANNPVFGCLMDTERKRTDNLRERPKTRKPLFPNERESSSYSPNSEFSSTKYQKCPVCSAAHPLVRCHIFAEKPYNERLQMMQKAQLCHNCFKYGHIAVGCLAKKAYDIQGCGRKHYPLLHPPYQPANRSTTGVSDQGVQLESSTALQTNSSSAKVGRVCLRIVPVRVQNLATELGIQGLQKAFFLTTQERENSPRFHTEISLTVEPLNSTDKIELTKHEEREVRLIIGTNTPEAFWVLEERRGGKGEPYAIRTPLGWALIGPMMNRTPSLLDLYLDKDKPPIQRALGLHWNMDTDMFTFKVNLKEKPNSRRGILSLTSSLYDSLGLVAPIIPPAKKLLQDLYKRTLGNLTNVQNKLSDYDPELKPDVQSQSAQMKIFCQA</sequence>
<dbReference type="InterPro" id="IPR008042">
    <property type="entry name" value="Retrotrans_Pao"/>
</dbReference>
<dbReference type="Pfam" id="PF05380">
    <property type="entry name" value="Peptidase_A17"/>
    <property type="match status" value="1"/>
</dbReference>
<proteinExistence type="predicted"/>
<dbReference type="AlphaFoldDB" id="A0AAD9QNN3"/>
<gene>
    <name evidence="2" type="ORF">P5673_012550</name>
</gene>
<dbReference type="Proteomes" id="UP001249851">
    <property type="component" value="Unassembled WGS sequence"/>
</dbReference>
<keyword evidence="3" id="KW-1185">Reference proteome</keyword>
<organism evidence="2 3">
    <name type="scientific">Acropora cervicornis</name>
    <name type="common">Staghorn coral</name>
    <dbReference type="NCBI Taxonomy" id="6130"/>
    <lineage>
        <taxon>Eukaryota</taxon>
        <taxon>Metazoa</taxon>
        <taxon>Cnidaria</taxon>
        <taxon>Anthozoa</taxon>
        <taxon>Hexacorallia</taxon>
        <taxon>Scleractinia</taxon>
        <taxon>Astrocoeniina</taxon>
        <taxon>Acroporidae</taxon>
        <taxon>Acropora</taxon>
    </lineage>
</organism>
<dbReference type="PANTHER" id="PTHR47331:SF1">
    <property type="entry name" value="GAG-LIKE PROTEIN"/>
    <property type="match status" value="1"/>
</dbReference>
<dbReference type="PANTHER" id="PTHR47331">
    <property type="entry name" value="PHD-TYPE DOMAIN-CONTAINING PROTEIN"/>
    <property type="match status" value="1"/>
</dbReference>
<protein>
    <submittedName>
        <fullName evidence="2">Uncharacterized protein</fullName>
    </submittedName>
</protein>
<comment type="caution">
    <text evidence="2">The sequence shown here is derived from an EMBL/GenBank/DDBJ whole genome shotgun (WGS) entry which is preliminary data.</text>
</comment>
<reference evidence="2" key="2">
    <citation type="journal article" date="2023" name="Science">
        <title>Genomic signatures of disease resistance in endangered staghorn corals.</title>
        <authorList>
            <person name="Vollmer S.V."/>
            <person name="Selwyn J.D."/>
            <person name="Despard B.A."/>
            <person name="Roesel C.L."/>
        </authorList>
    </citation>
    <scope>NUCLEOTIDE SEQUENCE</scope>
    <source>
        <strain evidence="2">K2</strain>
    </source>
</reference>
<name>A0AAD9QNN3_ACRCE</name>
<dbReference type="EMBL" id="JARQWQ010000023">
    <property type="protein sequence ID" value="KAK2564295.1"/>
    <property type="molecule type" value="Genomic_DNA"/>
</dbReference>
<reference evidence="2" key="1">
    <citation type="journal article" date="2023" name="G3 (Bethesda)">
        <title>Whole genome assembly and annotation of the endangered Caribbean coral Acropora cervicornis.</title>
        <authorList>
            <person name="Selwyn J.D."/>
            <person name="Vollmer S.V."/>
        </authorList>
    </citation>
    <scope>NUCLEOTIDE SEQUENCE</scope>
    <source>
        <strain evidence="2">K2</strain>
    </source>
</reference>
<feature type="region of interest" description="Disordered" evidence="1">
    <location>
        <begin position="327"/>
        <end position="357"/>
    </location>
</feature>